<comment type="caution">
    <text evidence="2">The sequence shown here is derived from an EMBL/GenBank/DDBJ whole genome shotgun (WGS) entry which is preliminary data.</text>
</comment>
<dbReference type="Proteomes" id="UP000304947">
    <property type="component" value="Unassembled WGS sequence"/>
</dbReference>
<feature type="compositionally biased region" description="Basic and acidic residues" evidence="1">
    <location>
        <begin position="416"/>
        <end position="426"/>
    </location>
</feature>
<feature type="region of interest" description="Disordered" evidence="1">
    <location>
        <begin position="402"/>
        <end position="426"/>
    </location>
</feature>
<protein>
    <recommendedName>
        <fullName evidence="4">Zn(2)-C6 fungal-type domain-containing protein</fullName>
    </recommendedName>
</protein>
<dbReference type="AlphaFoldDB" id="A0A4T0A622"/>
<dbReference type="InterPro" id="IPR053157">
    <property type="entry name" value="Sterol_Uptake_Regulator"/>
</dbReference>
<feature type="non-terminal residue" evidence="2">
    <location>
        <position position="1"/>
    </location>
</feature>
<organism evidence="2 3">
    <name type="scientific">Aureobasidium pullulans</name>
    <name type="common">Black yeast</name>
    <name type="synonym">Pullularia pullulans</name>
    <dbReference type="NCBI Taxonomy" id="5580"/>
    <lineage>
        <taxon>Eukaryota</taxon>
        <taxon>Fungi</taxon>
        <taxon>Dikarya</taxon>
        <taxon>Ascomycota</taxon>
        <taxon>Pezizomycotina</taxon>
        <taxon>Dothideomycetes</taxon>
        <taxon>Dothideomycetidae</taxon>
        <taxon>Dothideales</taxon>
        <taxon>Saccotheciaceae</taxon>
        <taxon>Aureobasidium</taxon>
    </lineage>
</organism>
<dbReference type="PANTHER" id="PTHR47784">
    <property type="entry name" value="STEROL UPTAKE CONTROL PROTEIN 2"/>
    <property type="match status" value="1"/>
</dbReference>
<feature type="region of interest" description="Disordered" evidence="1">
    <location>
        <begin position="49"/>
        <end position="76"/>
    </location>
</feature>
<name>A0A4T0A622_AURPU</name>
<evidence type="ECO:0000313" key="2">
    <source>
        <dbReference type="EMBL" id="TIA15183.1"/>
    </source>
</evidence>
<reference evidence="2 3" key="1">
    <citation type="submission" date="2018-10" db="EMBL/GenBank/DDBJ databases">
        <title>Fifty Aureobasidium pullulans genomes reveal a recombining polyextremotolerant generalist.</title>
        <authorList>
            <person name="Gostincar C."/>
            <person name="Turk M."/>
            <person name="Zajc J."/>
            <person name="Gunde-Cimerman N."/>
        </authorList>
    </citation>
    <scope>NUCLEOTIDE SEQUENCE [LARGE SCALE GENOMIC DNA]</scope>
    <source>
        <strain evidence="2 3">EXF-3380</strain>
    </source>
</reference>
<accession>A0A4T0A622</accession>
<dbReference type="PANTHER" id="PTHR47784:SF5">
    <property type="entry name" value="STEROL UPTAKE CONTROL PROTEIN 2"/>
    <property type="match status" value="1"/>
</dbReference>
<feature type="compositionally biased region" description="Polar residues" evidence="1">
    <location>
        <begin position="61"/>
        <end position="76"/>
    </location>
</feature>
<feature type="region of interest" description="Disordered" evidence="1">
    <location>
        <begin position="1"/>
        <end position="22"/>
    </location>
</feature>
<proteinExistence type="predicted"/>
<dbReference type="GO" id="GO:0001228">
    <property type="term" value="F:DNA-binding transcription activator activity, RNA polymerase II-specific"/>
    <property type="evidence" value="ECO:0007669"/>
    <property type="project" value="TreeGrafter"/>
</dbReference>
<gene>
    <name evidence="2" type="ORF">D6C83_08336</name>
</gene>
<sequence length="426" mass="48115">QKHLRPVAGSDEPIKSQQTVASTCDEQQPTCGLCKKVKKMCSLASDTAKSTTAKPGEGFTLPSNASPTFGQASPSFRTRHGEGFKSSCVSIPAPLSPPHLQPLPIADLELLYRQMRHNQAIGRDGDDIQIGFAFPYVLHSILSLSALQLFSEQPSRTELLDRACAHQNSALALVRPHLLDINKCNVEAVVKFSAITSVVALAQPLYQHPYRVSRRNDPIDDMLISFHMTRGIRTVLERQWQIEQVEFDPDAGPALDDEDPWQQDLMSKYPPYPVLRDLINIHCTIEEDILVCLDATRKIFSFITLLEECPNLHPDARLVQIWPIEIKKRFLDMLITRKPIALLILGYYSVLMRLRSDTMWPFNEWPSKLLQRAEERKVHGAMHIHKRMILYLIRGVMPMPKEGSIGGGPRIRRSAKKSDSEKSSDQ</sequence>
<evidence type="ECO:0000256" key="1">
    <source>
        <dbReference type="SAM" id="MobiDB-lite"/>
    </source>
</evidence>
<evidence type="ECO:0000313" key="3">
    <source>
        <dbReference type="Proteomes" id="UP000304947"/>
    </source>
</evidence>
<dbReference type="EMBL" id="QZBU01004138">
    <property type="protein sequence ID" value="TIA15183.1"/>
    <property type="molecule type" value="Genomic_DNA"/>
</dbReference>
<evidence type="ECO:0008006" key="4">
    <source>
        <dbReference type="Google" id="ProtNLM"/>
    </source>
</evidence>